<evidence type="ECO:0000259" key="2">
    <source>
        <dbReference type="Pfam" id="PF08389"/>
    </source>
</evidence>
<feature type="transmembrane region" description="Helical" evidence="1">
    <location>
        <begin position="266"/>
        <end position="286"/>
    </location>
</feature>
<dbReference type="Gene3D" id="1.25.10.10">
    <property type="entry name" value="Leucine-rich Repeat Variant"/>
    <property type="match status" value="1"/>
</dbReference>
<evidence type="ECO:0000313" key="3">
    <source>
        <dbReference type="EMBL" id="CAK9166202.1"/>
    </source>
</evidence>
<keyword evidence="1" id="KW-0812">Transmembrane</keyword>
<dbReference type="InterPro" id="IPR051345">
    <property type="entry name" value="Importin_beta-like_NTR"/>
</dbReference>
<dbReference type="InterPro" id="IPR011989">
    <property type="entry name" value="ARM-like"/>
</dbReference>
<dbReference type="PANTHER" id="PTHR12363">
    <property type="entry name" value="TRANSPORTIN 3 AND IMPORTIN 13"/>
    <property type="match status" value="1"/>
</dbReference>
<dbReference type="SUPFAM" id="SSF48371">
    <property type="entry name" value="ARM repeat"/>
    <property type="match status" value="1"/>
</dbReference>
<evidence type="ECO:0000313" key="4">
    <source>
        <dbReference type="Proteomes" id="UP001642360"/>
    </source>
</evidence>
<keyword evidence="1" id="KW-1133">Transmembrane helix</keyword>
<keyword evidence="4" id="KW-1185">Reference proteome</keyword>
<sequence length="288" mass="31819">MLTVLPEVVEDQHTDCNISSARRCEYGRELLSHTPMVLEFLLQQSEKSFDGGIQLYDRNRKILRCLLSWVQAGCFSEIPPGSLPEHPLINFVFNSLQVSSSFDLAVEVLVELISHHEGLPQVLLCRVRYLTEVLLLPALNNGDEKAIGGLACLMSEIGQAAPSLIAEASTEALALADALLSCVTFPSEDWDIADSTLQFWCSLAGYILGLDVDGGENRKNVDDMLFPVFSALLDALLLRAQWLSWRRIGAEKHMGRGIDVVGGDGVQRILSGFIFFVMVAVVFFFVNE</sequence>
<name>A0ABC8T9W0_9AQUA</name>
<proteinExistence type="predicted"/>
<feature type="domain" description="Exportin-1/Importin-beta-like" evidence="2">
    <location>
        <begin position="1"/>
        <end position="109"/>
    </location>
</feature>
<organism evidence="3 4">
    <name type="scientific">Ilex paraguariensis</name>
    <name type="common">yerba mate</name>
    <dbReference type="NCBI Taxonomy" id="185542"/>
    <lineage>
        <taxon>Eukaryota</taxon>
        <taxon>Viridiplantae</taxon>
        <taxon>Streptophyta</taxon>
        <taxon>Embryophyta</taxon>
        <taxon>Tracheophyta</taxon>
        <taxon>Spermatophyta</taxon>
        <taxon>Magnoliopsida</taxon>
        <taxon>eudicotyledons</taxon>
        <taxon>Gunneridae</taxon>
        <taxon>Pentapetalae</taxon>
        <taxon>asterids</taxon>
        <taxon>campanulids</taxon>
        <taxon>Aquifoliales</taxon>
        <taxon>Aquifoliaceae</taxon>
        <taxon>Ilex</taxon>
    </lineage>
</organism>
<gene>
    <name evidence="3" type="ORF">ILEXP_LOCUS35406</name>
</gene>
<dbReference type="PANTHER" id="PTHR12363:SF44">
    <property type="entry name" value="ARM REPEAT SUPERFAMILY PROTEIN"/>
    <property type="match status" value="1"/>
</dbReference>
<evidence type="ECO:0000256" key="1">
    <source>
        <dbReference type="SAM" id="Phobius"/>
    </source>
</evidence>
<accession>A0ABC8T9W0</accession>
<dbReference type="InterPro" id="IPR013598">
    <property type="entry name" value="Exportin-1/Importin-b-like"/>
</dbReference>
<reference evidence="3 4" key="1">
    <citation type="submission" date="2024-02" db="EMBL/GenBank/DDBJ databases">
        <authorList>
            <person name="Vignale AGUSTIN F."/>
            <person name="Sosa J E."/>
            <person name="Modenutti C."/>
        </authorList>
    </citation>
    <scope>NUCLEOTIDE SEQUENCE [LARGE SCALE GENOMIC DNA]</scope>
</reference>
<dbReference type="Pfam" id="PF24138">
    <property type="entry name" value="TPR_TNPO3_IPO13_2nd"/>
    <property type="match status" value="1"/>
</dbReference>
<dbReference type="EMBL" id="CAUOFW020004547">
    <property type="protein sequence ID" value="CAK9166202.1"/>
    <property type="molecule type" value="Genomic_DNA"/>
</dbReference>
<keyword evidence="1" id="KW-0472">Membrane</keyword>
<dbReference type="InterPro" id="IPR057941">
    <property type="entry name" value="TPR_TNPO3_IPO13_2nd"/>
</dbReference>
<dbReference type="AlphaFoldDB" id="A0ABC8T9W0"/>
<dbReference type="Pfam" id="PF08389">
    <property type="entry name" value="Xpo1"/>
    <property type="match status" value="1"/>
</dbReference>
<dbReference type="GO" id="GO:0006606">
    <property type="term" value="P:protein import into nucleus"/>
    <property type="evidence" value="ECO:0007669"/>
    <property type="project" value="UniProtKB-ARBA"/>
</dbReference>
<dbReference type="Proteomes" id="UP001642360">
    <property type="component" value="Unassembled WGS sequence"/>
</dbReference>
<dbReference type="InterPro" id="IPR016024">
    <property type="entry name" value="ARM-type_fold"/>
</dbReference>
<comment type="caution">
    <text evidence="3">The sequence shown here is derived from an EMBL/GenBank/DDBJ whole genome shotgun (WGS) entry which is preliminary data.</text>
</comment>
<protein>
    <recommendedName>
        <fullName evidence="2">Exportin-1/Importin-beta-like domain-containing protein</fullName>
    </recommendedName>
</protein>